<sequence length="194" mass="20631">MGSTRRPSRARAFVALRELLIEQPWGEVTLEAVAKRAGVSRQTLYNDFGSRNGLAIAYTESMVDTYLDLVDEAMAAAPDPATGIESMVRLLLDATASDPLVQRVQTGNAHHDLVRIVTSDSGPLLDRIAGRLRDGLLRRWPEIDPQRAEAGAVVMARFGLGLVTMPPPAGADLAPGIAAVLAPGLRPGNVDSAV</sequence>
<keyword evidence="1" id="KW-0805">Transcription regulation</keyword>
<dbReference type="InterPro" id="IPR001647">
    <property type="entry name" value="HTH_TetR"/>
</dbReference>
<feature type="domain" description="HTH tetR-type" evidence="5">
    <location>
        <begin position="6"/>
        <end position="66"/>
    </location>
</feature>
<evidence type="ECO:0000256" key="2">
    <source>
        <dbReference type="ARBA" id="ARBA00023125"/>
    </source>
</evidence>
<dbReference type="Gene3D" id="1.10.357.10">
    <property type="entry name" value="Tetracycline Repressor, domain 2"/>
    <property type="match status" value="1"/>
</dbReference>
<dbReference type="Pfam" id="PF18556">
    <property type="entry name" value="TetR_C_35"/>
    <property type="match status" value="1"/>
</dbReference>
<dbReference type="InterPro" id="IPR009057">
    <property type="entry name" value="Homeodomain-like_sf"/>
</dbReference>
<accession>A0A853C1I8</accession>
<comment type="caution">
    <text evidence="6">The sequence shown here is derived from an EMBL/GenBank/DDBJ whole genome shotgun (WGS) entry which is preliminary data.</text>
</comment>
<dbReference type="Proteomes" id="UP000530424">
    <property type="component" value="Unassembled WGS sequence"/>
</dbReference>
<keyword evidence="2 4" id="KW-0238">DNA-binding</keyword>
<evidence type="ECO:0000256" key="3">
    <source>
        <dbReference type="ARBA" id="ARBA00023163"/>
    </source>
</evidence>
<dbReference type="SUPFAM" id="SSF46689">
    <property type="entry name" value="Homeodomain-like"/>
    <property type="match status" value="1"/>
</dbReference>
<dbReference type="InterPro" id="IPR040611">
    <property type="entry name" value="AlkX_C"/>
</dbReference>
<evidence type="ECO:0000313" key="6">
    <source>
        <dbReference type="EMBL" id="NYJ00856.1"/>
    </source>
</evidence>
<dbReference type="RefSeq" id="WP_179667394.1">
    <property type="nucleotide sequence ID" value="NZ_JACCFP010000001.1"/>
</dbReference>
<dbReference type="PANTHER" id="PTHR30055">
    <property type="entry name" value="HTH-TYPE TRANSCRIPTIONAL REGULATOR RUTR"/>
    <property type="match status" value="1"/>
</dbReference>
<name>A0A853C1I8_9ACTN</name>
<organism evidence="6 7">
    <name type="scientific">Nocardioides thalensis</name>
    <dbReference type="NCBI Taxonomy" id="1914755"/>
    <lineage>
        <taxon>Bacteria</taxon>
        <taxon>Bacillati</taxon>
        <taxon>Actinomycetota</taxon>
        <taxon>Actinomycetes</taxon>
        <taxon>Propionibacteriales</taxon>
        <taxon>Nocardioidaceae</taxon>
        <taxon>Nocardioides</taxon>
    </lineage>
</organism>
<evidence type="ECO:0000259" key="5">
    <source>
        <dbReference type="PROSITE" id="PS50977"/>
    </source>
</evidence>
<protein>
    <submittedName>
        <fullName evidence="6">AcrR family transcriptional regulator</fullName>
    </submittedName>
</protein>
<evidence type="ECO:0000256" key="1">
    <source>
        <dbReference type="ARBA" id="ARBA00023015"/>
    </source>
</evidence>
<dbReference type="GO" id="GO:0003700">
    <property type="term" value="F:DNA-binding transcription factor activity"/>
    <property type="evidence" value="ECO:0007669"/>
    <property type="project" value="TreeGrafter"/>
</dbReference>
<evidence type="ECO:0000313" key="7">
    <source>
        <dbReference type="Proteomes" id="UP000530424"/>
    </source>
</evidence>
<keyword evidence="7" id="KW-1185">Reference proteome</keyword>
<reference evidence="6 7" key="1">
    <citation type="submission" date="2020-07" db="EMBL/GenBank/DDBJ databases">
        <title>Sequencing the genomes of 1000 actinobacteria strains.</title>
        <authorList>
            <person name="Klenk H.-P."/>
        </authorList>
    </citation>
    <scope>NUCLEOTIDE SEQUENCE [LARGE SCALE GENOMIC DNA]</scope>
    <source>
        <strain evidence="6 7">DSM 103833</strain>
    </source>
</reference>
<dbReference type="PANTHER" id="PTHR30055:SF234">
    <property type="entry name" value="HTH-TYPE TRANSCRIPTIONAL REGULATOR BETI"/>
    <property type="match status" value="1"/>
</dbReference>
<keyword evidence="3" id="KW-0804">Transcription</keyword>
<dbReference type="GO" id="GO:0000976">
    <property type="term" value="F:transcription cis-regulatory region binding"/>
    <property type="evidence" value="ECO:0007669"/>
    <property type="project" value="TreeGrafter"/>
</dbReference>
<proteinExistence type="predicted"/>
<dbReference type="PROSITE" id="PS50977">
    <property type="entry name" value="HTH_TETR_2"/>
    <property type="match status" value="1"/>
</dbReference>
<feature type="DNA-binding region" description="H-T-H motif" evidence="4">
    <location>
        <begin position="29"/>
        <end position="48"/>
    </location>
</feature>
<gene>
    <name evidence="6" type="ORF">HNR19_001554</name>
</gene>
<evidence type="ECO:0000256" key="4">
    <source>
        <dbReference type="PROSITE-ProRule" id="PRU00335"/>
    </source>
</evidence>
<dbReference type="Pfam" id="PF00440">
    <property type="entry name" value="TetR_N"/>
    <property type="match status" value="1"/>
</dbReference>
<dbReference type="AlphaFoldDB" id="A0A853C1I8"/>
<dbReference type="InterPro" id="IPR050109">
    <property type="entry name" value="HTH-type_TetR-like_transc_reg"/>
</dbReference>
<dbReference type="EMBL" id="JACCFP010000001">
    <property type="protein sequence ID" value="NYJ00856.1"/>
    <property type="molecule type" value="Genomic_DNA"/>
</dbReference>